<comment type="caution">
    <text evidence="4">The sequence shown here is derived from an EMBL/GenBank/DDBJ whole genome shotgun (WGS) entry which is preliminary data.</text>
</comment>
<dbReference type="RefSeq" id="WP_117358122.1">
    <property type="nucleotide sequence ID" value="NZ_QURH01000256.1"/>
</dbReference>
<feature type="region of interest" description="Disordered" evidence="1">
    <location>
        <begin position="160"/>
        <end position="213"/>
    </location>
</feature>
<evidence type="ECO:0000313" key="5">
    <source>
        <dbReference type="Proteomes" id="UP000261811"/>
    </source>
</evidence>
<evidence type="ECO:0000256" key="3">
    <source>
        <dbReference type="SAM" id="SignalP"/>
    </source>
</evidence>
<keyword evidence="2" id="KW-0472">Membrane</keyword>
<organism evidence="4 5">
    <name type="scientific">Actinomadura logoneensis</name>
    <dbReference type="NCBI Taxonomy" id="2293572"/>
    <lineage>
        <taxon>Bacteria</taxon>
        <taxon>Bacillati</taxon>
        <taxon>Actinomycetota</taxon>
        <taxon>Actinomycetes</taxon>
        <taxon>Streptosporangiales</taxon>
        <taxon>Thermomonosporaceae</taxon>
        <taxon>Actinomadura</taxon>
    </lineage>
</organism>
<feature type="transmembrane region" description="Helical" evidence="2">
    <location>
        <begin position="68"/>
        <end position="89"/>
    </location>
</feature>
<proteinExistence type="predicted"/>
<feature type="compositionally biased region" description="Pro residues" evidence="1">
    <location>
        <begin position="239"/>
        <end position="249"/>
    </location>
</feature>
<dbReference type="Proteomes" id="UP000261811">
    <property type="component" value="Unassembled WGS sequence"/>
</dbReference>
<dbReference type="EMBL" id="QURH01000256">
    <property type="protein sequence ID" value="RFU40817.1"/>
    <property type="molecule type" value="Genomic_DNA"/>
</dbReference>
<feature type="transmembrane region" description="Helical" evidence="2">
    <location>
        <begin position="44"/>
        <end position="61"/>
    </location>
</feature>
<dbReference type="AlphaFoldDB" id="A0A372JLC0"/>
<gene>
    <name evidence="4" type="ORF">DZF91_15190</name>
</gene>
<feature type="compositionally biased region" description="Acidic residues" evidence="1">
    <location>
        <begin position="311"/>
        <end position="321"/>
    </location>
</feature>
<name>A0A372JLC0_9ACTN</name>
<reference evidence="4 5" key="1">
    <citation type="submission" date="2018-08" db="EMBL/GenBank/DDBJ databases">
        <title>Actinomadura jelena sp. nov., a novel Actinomycete isolated from soil in Chad.</title>
        <authorList>
            <person name="Shi L."/>
        </authorList>
    </citation>
    <scope>NUCLEOTIDE SEQUENCE [LARGE SCALE GENOMIC DNA]</scope>
    <source>
        <strain evidence="4 5">NEAU-G17</strain>
    </source>
</reference>
<keyword evidence="5" id="KW-1185">Reference proteome</keyword>
<dbReference type="OrthoDB" id="3483950at2"/>
<feature type="chain" id="PRO_5039574795" evidence="3">
    <location>
        <begin position="24"/>
        <end position="368"/>
    </location>
</feature>
<protein>
    <submittedName>
        <fullName evidence="4">Uncharacterized protein</fullName>
    </submittedName>
</protein>
<keyword evidence="3" id="KW-0732">Signal</keyword>
<sequence length="368" mass="38020">MRAVLNGWLLAVLVAAIALLARAALAPAEGTGPVDEYARVARVHLPWILGSMVMTYVAASATRPRHGVLVVVAVALPMPTLAMLAGTAVPVIPGQSTLGTVLQLIEALLGGAVGIVLASVIGNAARQAAKRPEQVWDGGGGLRDPHGILTPQHLLERPEHDLPSSEAAHQRSAQAEGRFDEREQAMRQPSSVQTQHAHTQQPPVQVQGQTQTQTQASATALAQAAQAAGASRGNAYSFPPVPTLPPTPNPFVRVASSPPDTPFAPTRPSVPDTPSAPMPVPGAPLTAGDRPSAFLPEDRLVASGRRPAATDGDDSDDEPAADMERSDASDKAGTEAGTSDTDAETVRGPDSPSAPPRRPPHSFGTPAP</sequence>
<feature type="compositionally biased region" description="Low complexity" evidence="1">
    <location>
        <begin position="199"/>
        <end position="213"/>
    </location>
</feature>
<feature type="region of interest" description="Disordered" evidence="1">
    <location>
        <begin position="236"/>
        <end position="368"/>
    </location>
</feature>
<feature type="transmembrane region" description="Helical" evidence="2">
    <location>
        <begin position="101"/>
        <end position="121"/>
    </location>
</feature>
<keyword evidence="2" id="KW-1133">Transmembrane helix</keyword>
<feature type="signal peptide" evidence="3">
    <location>
        <begin position="1"/>
        <end position="23"/>
    </location>
</feature>
<feature type="compositionally biased region" description="Basic and acidic residues" evidence="1">
    <location>
        <begin position="322"/>
        <end position="333"/>
    </location>
</feature>
<evidence type="ECO:0000256" key="1">
    <source>
        <dbReference type="SAM" id="MobiDB-lite"/>
    </source>
</evidence>
<feature type="compositionally biased region" description="Polar residues" evidence="1">
    <location>
        <begin position="187"/>
        <end position="198"/>
    </location>
</feature>
<evidence type="ECO:0000313" key="4">
    <source>
        <dbReference type="EMBL" id="RFU40817.1"/>
    </source>
</evidence>
<keyword evidence="2" id="KW-0812">Transmembrane</keyword>
<evidence type="ECO:0000256" key="2">
    <source>
        <dbReference type="SAM" id="Phobius"/>
    </source>
</evidence>
<accession>A0A372JLC0</accession>